<evidence type="ECO:0000256" key="1">
    <source>
        <dbReference type="PROSITE-ProRule" id="PRU00042"/>
    </source>
</evidence>
<evidence type="ECO:0000259" key="3">
    <source>
        <dbReference type="PROSITE" id="PS50157"/>
    </source>
</evidence>
<keyword evidence="1" id="KW-0863">Zinc-finger</keyword>
<dbReference type="Proteomes" id="UP000253729">
    <property type="component" value="Unassembled WGS sequence"/>
</dbReference>
<evidence type="ECO:0000256" key="2">
    <source>
        <dbReference type="SAM" id="MobiDB-lite"/>
    </source>
</evidence>
<feature type="region of interest" description="Disordered" evidence="2">
    <location>
        <begin position="227"/>
        <end position="247"/>
    </location>
</feature>
<dbReference type="PROSITE" id="PS50157">
    <property type="entry name" value="ZINC_FINGER_C2H2_2"/>
    <property type="match status" value="1"/>
</dbReference>
<sequence length="247" mass="26886">MTSGQIHLLKALIESCFSSLPSTHPRAIMEWPTSQEVTTHPDRLPIGQFLLPRSSAVSGSQLVSSVLANYPYGAFTSVAAGLPRSIEPHVWTVNPTESLSSDGNIPPPNGVAQTAQAPFAYHEIPAESLDLLYASTSSGQPRRDWTDTNADTDPTWVAPISATSQLPHPASESIPPTPCSDHSPPTFECKWRGCSSSTRFSTEGDLVRHLKTIHISPDAYSCSVCGKTSGRKDHLRDHRRRRHRGLT</sequence>
<keyword evidence="1" id="KW-0479">Metal-binding</keyword>
<dbReference type="Pfam" id="PF00096">
    <property type="entry name" value="zf-C2H2"/>
    <property type="match status" value="1"/>
</dbReference>
<name>A0A3F3QK61_9EURO</name>
<gene>
    <name evidence="4" type="ORF">BDQ94DRAFT_1229</name>
</gene>
<keyword evidence="1" id="KW-0862">Zinc</keyword>
<dbReference type="SUPFAM" id="SSF57667">
    <property type="entry name" value="beta-beta-alpha zinc fingers"/>
    <property type="match status" value="1"/>
</dbReference>
<evidence type="ECO:0000313" key="5">
    <source>
        <dbReference type="Proteomes" id="UP000253729"/>
    </source>
</evidence>
<dbReference type="InterPro" id="IPR013087">
    <property type="entry name" value="Znf_C2H2_type"/>
</dbReference>
<accession>A0A3F3QK61</accession>
<dbReference type="GO" id="GO:0008270">
    <property type="term" value="F:zinc ion binding"/>
    <property type="evidence" value="ECO:0007669"/>
    <property type="project" value="UniProtKB-KW"/>
</dbReference>
<dbReference type="RefSeq" id="XP_026632088.1">
    <property type="nucleotide sequence ID" value="XM_026763811.1"/>
</dbReference>
<dbReference type="SMART" id="SM00355">
    <property type="entry name" value="ZnF_C2H2"/>
    <property type="match status" value="2"/>
</dbReference>
<dbReference type="STRING" id="1341132.A0A3F3QK61"/>
<reference evidence="4 5" key="1">
    <citation type="submission" date="2018-07" db="EMBL/GenBank/DDBJ databases">
        <title>The genomes of Aspergillus section Nigri reveals drivers in fungal speciation.</title>
        <authorList>
            <consortium name="DOE Joint Genome Institute"/>
            <person name="Vesth T.C."/>
            <person name="Nybo J."/>
            <person name="Theobald S."/>
            <person name="Brandl J."/>
            <person name="Frisvad J.C."/>
            <person name="Nielsen K.F."/>
            <person name="Lyhne E.K."/>
            <person name="Kogle M.E."/>
            <person name="Kuo A."/>
            <person name="Riley R."/>
            <person name="Clum A."/>
            <person name="Nolan M."/>
            <person name="Lipzen A."/>
            <person name="Salamov A."/>
            <person name="Henrissat B."/>
            <person name="Wiebenga A."/>
            <person name="De vries R.P."/>
            <person name="Grigoriev I.V."/>
            <person name="Mortensen U.H."/>
            <person name="Andersen M.R."/>
            <person name="Baker S.E."/>
        </authorList>
    </citation>
    <scope>NUCLEOTIDE SEQUENCE [LARGE SCALE GENOMIC DNA]</scope>
    <source>
        <strain evidence="4 5">CBS 139.54b</strain>
    </source>
</reference>
<dbReference type="EMBL" id="KZ852032">
    <property type="protein sequence ID" value="RDH39066.1"/>
    <property type="molecule type" value="Genomic_DNA"/>
</dbReference>
<evidence type="ECO:0000313" key="4">
    <source>
        <dbReference type="EMBL" id="RDH39066.1"/>
    </source>
</evidence>
<organism evidence="4 5">
    <name type="scientific">Aspergillus welwitschiae</name>
    <dbReference type="NCBI Taxonomy" id="1341132"/>
    <lineage>
        <taxon>Eukaryota</taxon>
        <taxon>Fungi</taxon>
        <taxon>Dikarya</taxon>
        <taxon>Ascomycota</taxon>
        <taxon>Pezizomycotina</taxon>
        <taxon>Eurotiomycetes</taxon>
        <taxon>Eurotiomycetidae</taxon>
        <taxon>Eurotiales</taxon>
        <taxon>Aspergillaceae</taxon>
        <taxon>Aspergillus</taxon>
        <taxon>Aspergillus subgen. Circumdati</taxon>
    </lineage>
</organism>
<dbReference type="InterPro" id="IPR036236">
    <property type="entry name" value="Znf_C2H2_sf"/>
</dbReference>
<dbReference type="GeneID" id="38132167"/>
<dbReference type="Gene3D" id="3.30.160.60">
    <property type="entry name" value="Classic Zinc Finger"/>
    <property type="match status" value="2"/>
</dbReference>
<protein>
    <recommendedName>
        <fullName evidence="3">C2H2-type domain-containing protein</fullName>
    </recommendedName>
</protein>
<dbReference type="AlphaFoldDB" id="A0A3F3QK61"/>
<keyword evidence="5" id="KW-1185">Reference proteome</keyword>
<feature type="domain" description="C2H2-type" evidence="3">
    <location>
        <begin position="220"/>
        <end position="247"/>
    </location>
</feature>
<feature type="compositionally biased region" description="Basic residues" evidence="2">
    <location>
        <begin position="237"/>
        <end position="247"/>
    </location>
</feature>
<proteinExistence type="predicted"/>